<feature type="compositionally biased region" description="Basic residues" evidence="1">
    <location>
        <begin position="75"/>
        <end position="86"/>
    </location>
</feature>
<protein>
    <submittedName>
        <fullName evidence="2">Uncharacterized protein</fullName>
    </submittedName>
</protein>
<feature type="non-terminal residue" evidence="2">
    <location>
        <position position="167"/>
    </location>
</feature>
<sequence>WQPTSPCGRRRPTTSRPWRRSTVARPARATPPSTWSPARTTRGCRTSGAARPATWRWWPSTTRTAWCSATPPPRRTVRSRRTRARGSRPSTSTPPLRAAASAGRCTPSSWRGCEPPGCTSWWPSSPCPTRRAPPCTPLSDSPRPARCGRWATSTTGGSTWSCGSSGS</sequence>
<evidence type="ECO:0000256" key="1">
    <source>
        <dbReference type="SAM" id="MobiDB-lite"/>
    </source>
</evidence>
<feature type="non-terminal residue" evidence="2">
    <location>
        <position position="1"/>
    </location>
</feature>
<feature type="compositionally biased region" description="Basic residues" evidence="1">
    <location>
        <begin position="8"/>
        <end position="19"/>
    </location>
</feature>
<dbReference type="EMBL" id="CADCUP010000107">
    <property type="protein sequence ID" value="CAA9390524.1"/>
    <property type="molecule type" value="Genomic_DNA"/>
</dbReference>
<accession>A0A6J4NMU7</accession>
<feature type="compositionally biased region" description="Low complexity" evidence="1">
    <location>
        <begin position="152"/>
        <end position="167"/>
    </location>
</feature>
<feature type="compositionally biased region" description="Low complexity" evidence="1">
    <location>
        <begin position="87"/>
        <end position="98"/>
    </location>
</feature>
<name>A0A6J4NMU7_9ACTN</name>
<feature type="region of interest" description="Disordered" evidence="1">
    <location>
        <begin position="1"/>
        <end position="108"/>
    </location>
</feature>
<gene>
    <name evidence="2" type="ORF">AVDCRST_MAG06-1544</name>
</gene>
<evidence type="ECO:0000313" key="2">
    <source>
        <dbReference type="EMBL" id="CAA9390524.1"/>
    </source>
</evidence>
<dbReference type="AlphaFoldDB" id="A0A6J4NMU7"/>
<reference evidence="2" key="1">
    <citation type="submission" date="2020-02" db="EMBL/GenBank/DDBJ databases">
        <authorList>
            <person name="Meier V. D."/>
        </authorList>
    </citation>
    <scope>NUCLEOTIDE SEQUENCE</scope>
    <source>
        <strain evidence="2">AVDCRST_MAG06</strain>
    </source>
</reference>
<feature type="region of interest" description="Disordered" evidence="1">
    <location>
        <begin position="126"/>
        <end position="167"/>
    </location>
</feature>
<proteinExistence type="predicted"/>
<organism evidence="2">
    <name type="scientific">uncultured Nocardioides sp</name>
    <dbReference type="NCBI Taxonomy" id="198441"/>
    <lineage>
        <taxon>Bacteria</taxon>
        <taxon>Bacillati</taxon>
        <taxon>Actinomycetota</taxon>
        <taxon>Actinomycetes</taxon>
        <taxon>Propionibacteriales</taxon>
        <taxon>Nocardioidaceae</taxon>
        <taxon>Nocardioides</taxon>
        <taxon>environmental samples</taxon>
    </lineage>
</organism>